<organism evidence="1 2">
    <name type="scientific">Sinosporangium album</name>
    <dbReference type="NCBI Taxonomy" id="504805"/>
    <lineage>
        <taxon>Bacteria</taxon>
        <taxon>Bacillati</taxon>
        <taxon>Actinomycetota</taxon>
        <taxon>Actinomycetes</taxon>
        <taxon>Streptosporangiales</taxon>
        <taxon>Streptosporangiaceae</taxon>
        <taxon>Sinosporangium</taxon>
    </lineage>
</organism>
<dbReference type="SUPFAM" id="SSF53795">
    <property type="entry name" value="PEP carboxykinase-like"/>
    <property type="match status" value="1"/>
</dbReference>
<dbReference type="EMBL" id="FNCN01000001">
    <property type="protein sequence ID" value="SDF99279.1"/>
    <property type="molecule type" value="Genomic_DNA"/>
</dbReference>
<proteinExistence type="predicted"/>
<gene>
    <name evidence="1" type="ORF">SAMN05421505_10132</name>
</gene>
<protein>
    <recommendedName>
        <fullName evidence="3">HprK-related kinase B</fullName>
    </recommendedName>
</protein>
<evidence type="ECO:0000313" key="2">
    <source>
        <dbReference type="Proteomes" id="UP000198923"/>
    </source>
</evidence>
<dbReference type="STRING" id="504805.SAMN05421505_10132"/>
<dbReference type="Gene3D" id="3.40.50.300">
    <property type="entry name" value="P-loop containing nucleotide triphosphate hydrolases"/>
    <property type="match status" value="1"/>
</dbReference>
<evidence type="ECO:0000313" key="1">
    <source>
        <dbReference type="EMBL" id="SDF99279.1"/>
    </source>
</evidence>
<dbReference type="RefSeq" id="WP_093166972.1">
    <property type="nucleotide sequence ID" value="NZ_FNCN01000001.1"/>
</dbReference>
<reference evidence="1 2" key="1">
    <citation type="submission" date="2016-10" db="EMBL/GenBank/DDBJ databases">
        <authorList>
            <person name="de Groot N.N."/>
        </authorList>
    </citation>
    <scope>NUCLEOTIDE SEQUENCE [LARGE SCALE GENOMIC DNA]</scope>
    <source>
        <strain evidence="1 2">CPCC 201354</strain>
    </source>
</reference>
<dbReference type="InterPro" id="IPR027417">
    <property type="entry name" value="P-loop_NTPase"/>
</dbReference>
<name>A0A1G7QN23_9ACTN</name>
<keyword evidence="2" id="KW-1185">Reference proteome</keyword>
<dbReference type="Proteomes" id="UP000198923">
    <property type="component" value="Unassembled WGS sequence"/>
</dbReference>
<dbReference type="AlphaFoldDB" id="A0A1G7QN23"/>
<accession>A0A1G7QN23</accession>
<evidence type="ECO:0008006" key="3">
    <source>
        <dbReference type="Google" id="ProtNLM"/>
    </source>
</evidence>
<sequence>MAVAPLPPETGRRRTVPRRTGTEVFGLSLPPAKLTVRSELPGLRETVAALVSPLFEVTGSPFPGAPRLALVPRDDRALPDPERLRTAPQLLLHPEGPRFAVLAHSPDRIVLVRDGEPDCEPLIITAVPGAQEVTVQVPGAGLPSARAVVRLLGALLGGRLTGRGAVFLHGSAVASGGASVMMLGPKHRGKSSLAFLAVTLCGADFVSDDTVVAWAEHSAAPPVLRGWPKRVGIGTALLAGHPARDAFLRARLRRHRPESRDASPDAVWSADPGERKRLFADLDEFTALTGAKVATGTRPAGIVVPRADRDRRGWRIERVTDVTDVAGVLGEAVLGGPDLRHFTDHLGLLPRPRFEPDVRAAVLGTLHALPCVRVEYGPDANADFTRFWGEVTAALALPGGSR</sequence>